<dbReference type="Proteomes" id="UP000176714">
    <property type="component" value="Unassembled WGS sequence"/>
</dbReference>
<feature type="region of interest" description="Disordered" evidence="1">
    <location>
        <begin position="1"/>
        <end position="32"/>
    </location>
</feature>
<proteinExistence type="predicted"/>
<feature type="transmembrane region" description="Helical" evidence="2">
    <location>
        <begin position="40"/>
        <end position="57"/>
    </location>
</feature>
<evidence type="ECO:0000313" key="3">
    <source>
        <dbReference type="EMBL" id="OGG76431.1"/>
    </source>
</evidence>
<comment type="caution">
    <text evidence="3">The sequence shown here is derived from an EMBL/GenBank/DDBJ whole genome shotgun (WGS) entry which is preliminary data.</text>
</comment>
<organism evidence="3 4">
    <name type="scientific">Candidatus Kaiserbacteria bacterium RIFCSPLOWO2_01_FULL_55_19</name>
    <dbReference type="NCBI Taxonomy" id="1798516"/>
    <lineage>
        <taxon>Bacteria</taxon>
        <taxon>Candidatus Kaiseribacteriota</taxon>
    </lineage>
</organism>
<dbReference type="EMBL" id="MFMD01000020">
    <property type="protein sequence ID" value="OGG76431.1"/>
    <property type="molecule type" value="Genomic_DNA"/>
</dbReference>
<sequence>MKLGAGGGTPTAAPAAVGGGATTTTAPPPKGARKWFEENWPSILIVVVGVAAVYWGFQNTQIRPTDAGSWSQNHWLSLLILWGMGHALIALNAKAWGAAVASTLHWVLASVMLLLFIVLPFIGWVGGSSEPKRAESAIRSMPATVVPLASTSPSSWPKLVIPARGRSELVPIPLNMRIVMDGDQFDLHTVYTDGRDCSFKESGICPLGAYVGSYAVNKASETNVVSYAFAPIN</sequence>
<name>A0A1F6ES05_9BACT</name>
<dbReference type="AlphaFoldDB" id="A0A1F6ES05"/>
<feature type="transmembrane region" description="Helical" evidence="2">
    <location>
        <begin position="78"/>
        <end position="97"/>
    </location>
</feature>
<evidence type="ECO:0000256" key="1">
    <source>
        <dbReference type="SAM" id="MobiDB-lite"/>
    </source>
</evidence>
<keyword evidence="2" id="KW-0812">Transmembrane</keyword>
<accession>A0A1F6ES05</accession>
<reference evidence="3 4" key="1">
    <citation type="journal article" date="2016" name="Nat. Commun.">
        <title>Thousands of microbial genomes shed light on interconnected biogeochemical processes in an aquifer system.</title>
        <authorList>
            <person name="Anantharaman K."/>
            <person name="Brown C.T."/>
            <person name="Hug L.A."/>
            <person name="Sharon I."/>
            <person name="Castelle C.J."/>
            <person name="Probst A.J."/>
            <person name="Thomas B.C."/>
            <person name="Singh A."/>
            <person name="Wilkins M.J."/>
            <person name="Karaoz U."/>
            <person name="Brodie E.L."/>
            <person name="Williams K.H."/>
            <person name="Hubbard S.S."/>
            <person name="Banfield J.F."/>
        </authorList>
    </citation>
    <scope>NUCLEOTIDE SEQUENCE [LARGE SCALE GENOMIC DNA]</scope>
</reference>
<evidence type="ECO:0000313" key="4">
    <source>
        <dbReference type="Proteomes" id="UP000176714"/>
    </source>
</evidence>
<gene>
    <name evidence="3" type="ORF">A2950_00820</name>
</gene>
<protein>
    <submittedName>
        <fullName evidence="3">Uncharacterized protein</fullName>
    </submittedName>
</protein>
<evidence type="ECO:0000256" key="2">
    <source>
        <dbReference type="SAM" id="Phobius"/>
    </source>
</evidence>
<keyword evidence="2" id="KW-0472">Membrane</keyword>
<keyword evidence="2" id="KW-1133">Transmembrane helix</keyword>
<feature type="transmembrane region" description="Helical" evidence="2">
    <location>
        <begin position="103"/>
        <end position="125"/>
    </location>
</feature>